<dbReference type="OrthoDB" id="5287717at2759"/>
<dbReference type="Proteomes" id="UP000838763">
    <property type="component" value="Unassembled WGS sequence"/>
</dbReference>
<keyword evidence="1" id="KW-0472">Membrane</keyword>
<organism evidence="2 3">
    <name type="scientific">Parascedosporium putredinis</name>
    <dbReference type="NCBI Taxonomy" id="1442378"/>
    <lineage>
        <taxon>Eukaryota</taxon>
        <taxon>Fungi</taxon>
        <taxon>Dikarya</taxon>
        <taxon>Ascomycota</taxon>
        <taxon>Pezizomycotina</taxon>
        <taxon>Sordariomycetes</taxon>
        <taxon>Hypocreomycetidae</taxon>
        <taxon>Microascales</taxon>
        <taxon>Microascaceae</taxon>
        <taxon>Parascedosporium</taxon>
    </lineage>
</organism>
<evidence type="ECO:0000256" key="1">
    <source>
        <dbReference type="SAM" id="Phobius"/>
    </source>
</evidence>
<keyword evidence="3" id="KW-1185">Reference proteome</keyword>
<keyword evidence="1" id="KW-1133">Transmembrane helix</keyword>
<sequence length="420" mass="46801">MATIDFDPNPVRERLLQGGQALNEKQPHIATTDYNGTHNSEALQNGAKQAQIYWVRTLVLILIPLAITAWYAIIWIWLVLGIEHDEAAKYRTFSGSLIFYSWFIIGVFALSWAKYGLVGVEVAMLETRFWRANNLAAWEAGMNPTVPGFGIVYTPAGFDRADNPGLARAPNTLPLTQSIPSMFLAPQAEVPVSGRAWGLRLSYNCSSVRSASEFTILTQKPMSTLSYVDTERSQDTFKVPYVVLTTPTGGQITILNSSSDTSITNLWSYSEIGTTAGRNDDENYRDGFGESTTHILEYALWQMHVLGFYENTSGVQNPFNTTLSTVVEGLGSPFIMLDNKTVVANDTRKGLATSYSNIITRGKDIRRLIYGFRKRSSDKLDGYSVFRRGADLSEDLKHNQEFESGQSFYANETFHKLPGT</sequence>
<reference evidence="2" key="1">
    <citation type="submission" date="2022-11" db="EMBL/GenBank/DDBJ databases">
        <authorList>
            <person name="Scott C."/>
            <person name="Bruce N."/>
        </authorList>
    </citation>
    <scope>NUCLEOTIDE SEQUENCE</scope>
</reference>
<feature type="transmembrane region" description="Helical" evidence="1">
    <location>
        <begin position="98"/>
        <end position="118"/>
    </location>
</feature>
<protein>
    <submittedName>
        <fullName evidence="2">Uncharacterized protein</fullName>
    </submittedName>
</protein>
<keyword evidence="1" id="KW-0812">Transmembrane</keyword>
<evidence type="ECO:0000313" key="3">
    <source>
        <dbReference type="Proteomes" id="UP000838763"/>
    </source>
</evidence>
<proteinExistence type="predicted"/>
<feature type="transmembrane region" description="Helical" evidence="1">
    <location>
        <begin position="58"/>
        <end position="78"/>
    </location>
</feature>
<dbReference type="AlphaFoldDB" id="A0A9P1GWL7"/>
<gene>
    <name evidence="2" type="ORF">PPNO1_LOCUS1084</name>
</gene>
<dbReference type="EMBL" id="CALLCH030000001">
    <property type="protein sequence ID" value="CAI4211288.1"/>
    <property type="molecule type" value="Genomic_DNA"/>
</dbReference>
<accession>A0A9P1GWL7</accession>
<evidence type="ECO:0000313" key="2">
    <source>
        <dbReference type="EMBL" id="CAI4211288.1"/>
    </source>
</evidence>
<name>A0A9P1GWL7_9PEZI</name>
<comment type="caution">
    <text evidence="2">The sequence shown here is derived from an EMBL/GenBank/DDBJ whole genome shotgun (WGS) entry which is preliminary data.</text>
</comment>